<name>A0ABZ0H2Q5_9ENTR</name>
<sequence>MKLLEKNKSPAYLRAALKRGMKNHIFRFNRNKATKISRNGRKFINHAHKIIAPVCLDLSKLQHHDLMVGFVEEIKKHARKGTIHKVAQVHLCFRETRIITSSGGLWLLANLERLRSESPYTKFTITRPPATRLNNRDNNRYPVVDSVMNWIGIYSALGLQKREMRQLPTVDCWEATRGAQVASAKVGELLEKITLSTGQDHKALYRPLVEAMSNSVEHAYRPDLYSSPQPETKWWCFATIMNGRLITLVCDLGLGISKTLPKTQSKTFFSNIVDYIGHALSSDSDFIRASLQLKKSATKLDYRGKGGPDLQSVIEKIPNAKLAIYSNKGSYFYTNRGKANPETWFDHKQSIKGTIVECSIDLPTQGINK</sequence>
<dbReference type="RefSeq" id="WP_157843601.1">
    <property type="nucleotide sequence ID" value="NZ_CP136601.1"/>
</dbReference>
<proteinExistence type="predicted"/>
<evidence type="ECO:0000313" key="2">
    <source>
        <dbReference type="Proteomes" id="UP001302613"/>
    </source>
</evidence>
<gene>
    <name evidence="1" type="ORF">RY846_03340</name>
</gene>
<evidence type="ECO:0000313" key="1">
    <source>
        <dbReference type="EMBL" id="WOH44241.1"/>
    </source>
</evidence>
<organism evidence="1 2">
    <name type="scientific">Citrobacter portucalensis</name>
    <dbReference type="NCBI Taxonomy" id="1639133"/>
    <lineage>
        <taxon>Bacteria</taxon>
        <taxon>Pseudomonadati</taxon>
        <taxon>Pseudomonadota</taxon>
        <taxon>Gammaproteobacteria</taxon>
        <taxon>Enterobacterales</taxon>
        <taxon>Enterobacteriaceae</taxon>
        <taxon>Citrobacter</taxon>
        <taxon>Citrobacter freundii complex</taxon>
    </lineage>
</organism>
<reference evidence="1 2" key="1">
    <citation type="submission" date="2023-10" db="EMBL/GenBank/DDBJ databases">
        <title>SFO-1, KPC-2, NDM-1 were first reported in Portuguese citrobacter collected clinically.</title>
        <authorList>
            <person name="Guo K."/>
        </authorList>
    </citation>
    <scope>NUCLEOTIDE SEQUENCE [LARGE SCALE GENOMIC DNA]</scope>
    <source>
        <strain evidence="1 2">L2724hy</strain>
    </source>
</reference>
<evidence type="ECO:0008006" key="3">
    <source>
        <dbReference type="Google" id="ProtNLM"/>
    </source>
</evidence>
<keyword evidence="2" id="KW-1185">Reference proteome</keyword>
<accession>A0ABZ0H2Q5</accession>
<dbReference type="Proteomes" id="UP001302613">
    <property type="component" value="Chromosome"/>
</dbReference>
<dbReference type="EMBL" id="CP136601">
    <property type="protein sequence ID" value="WOH44241.1"/>
    <property type="molecule type" value="Genomic_DNA"/>
</dbReference>
<protein>
    <recommendedName>
        <fullName evidence="3">ATP-binding protein</fullName>
    </recommendedName>
</protein>